<evidence type="ECO:0000313" key="3">
    <source>
        <dbReference type="Proteomes" id="UP000296049"/>
    </source>
</evidence>
<protein>
    <submittedName>
        <fullName evidence="2">Uncharacterized protein</fullName>
    </submittedName>
</protein>
<organism evidence="2 3">
    <name type="scientific">Anas platyrhynchos</name>
    <name type="common">Mallard</name>
    <name type="synonym">Anas boschas</name>
    <dbReference type="NCBI Taxonomy" id="8839"/>
    <lineage>
        <taxon>Eukaryota</taxon>
        <taxon>Metazoa</taxon>
        <taxon>Chordata</taxon>
        <taxon>Craniata</taxon>
        <taxon>Vertebrata</taxon>
        <taxon>Euteleostomi</taxon>
        <taxon>Archelosauria</taxon>
        <taxon>Archosauria</taxon>
        <taxon>Dinosauria</taxon>
        <taxon>Saurischia</taxon>
        <taxon>Theropoda</taxon>
        <taxon>Coelurosauria</taxon>
        <taxon>Aves</taxon>
        <taxon>Neognathae</taxon>
        <taxon>Galloanserae</taxon>
        <taxon>Anseriformes</taxon>
        <taxon>Anatidae</taxon>
        <taxon>Anatinae</taxon>
        <taxon>Anas</taxon>
    </lineage>
</organism>
<feature type="compositionally biased region" description="Basic and acidic residues" evidence="1">
    <location>
        <begin position="562"/>
        <end position="573"/>
    </location>
</feature>
<gene>
    <name evidence="2" type="ORF">Anapl_00652</name>
</gene>
<reference evidence="3" key="1">
    <citation type="journal article" date="2013" name="Nat. Genet.">
        <title>The duck genome and transcriptome provide insight into an avian influenza virus reservoir species.</title>
        <authorList>
            <person name="Huang Y."/>
            <person name="Li Y."/>
            <person name="Burt D.W."/>
            <person name="Chen H."/>
            <person name="Zhang Y."/>
            <person name="Qian W."/>
            <person name="Kim H."/>
            <person name="Gan S."/>
            <person name="Zhao Y."/>
            <person name="Li J."/>
            <person name="Yi K."/>
            <person name="Feng H."/>
            <person name="Zhu P."/>
            <person name="Li B."/>
            <person name="Liu Q."/>
            <person name="Fairley S."/>
            <person name="Magor K.E."/>
            <person name="Du Z."/>
            <person name="Hu X."/>
            <person name="Goodman L."/>
            <person name="Tafer H."/>
            <person name="Vignal A."/>
            <person name="Lee T."/>
            <person name="Kim K.W."/>
            <person name="Sheng Z."/>
            <person name="An Y."/>
            <person name="Searle S."/>
            <person name="Herrero J."/>
            <person name="Groenen M.A."/>
            <person name="Crooijmans R.P."/>
            <person name="Faraut T."/>
            <person name="Cai Q."/>
            <person name="Webster R.G."/>
            <person name="Aldridge J.R."/>
            <person name="Warren W.C."/>
            <person name="Bartschat S."/>
            <person name="Kehr S."/>
            <person name="Marz M."/>
            <person name="Stadler P.F."/>
            <person name="Smith J."/>
            <person name="Kraus R.H."/>
            <person name="Zhao Y."/>
            <person name="Ren L."/>
            <person name="Fei J."/>
            <person name="Morisson M."/>
            <person name="Kaiser P."/>
            <person name="Griffin D.K."/>
            <person name="Rao M."/>
            <person name="Pitel F."/>
            <person name="Wang J."/>
            <person name="Li N."/>
        </authorList>
    </citation>
    <scope>NUCLEOTIDE SEQUENCE [LARGE SCALE GENOMIC DNA]</scope>
</reference>
<feature type="region of interest" description="Disordered" evidence="1">
    <location>
        <begin position="486"/>
        <end position="507"/>
    </location>
</feature>
<dbReference type="Proteomes" id="UP000296049">
    <property type="component" value="Unassembled WGS sequence"/>
</dbReference>
<dbReference type="EMBL" id="KB742873">
    <property type="protein sequence ID" value="EOB03319.1"/>
    <property type="molecule type" value="Genomic_DNA"/>
</dbReference>
<sequence>MRWAQTPAEGIGATLLHSAAAKASRATQITTKIAAVEILVSKIRFLELRAVLCQTLSSSCSSAVSVSAAQLRFAVPGASTDGISDPLAALSALPSHLAHSVLYRQPAGCETPWQENGFFHYVIIQYILFPVLRKYISFALARYALGNCFSSIILTTQVLTAPDSLERCSGGSRAERDLHGWNCIAHSCTKLTFMAKFYEKNRILKRALSKSCFTPRASEAQLQILTFPSSCPDAGDCLWLPKSHLQVEEASSLFSISLQQTVEKIDGTCKLRALRYRAASFASTIGYLGAQACALMHVRIVSTPAAAICSADMLAVDIRHTVQTPGVLVSAEKAALALTLPSSGFRWAATTTMSWGCLDPADSPMEAASQGLCLTGGLCAGGALPSYRCCVWLRLCNATCVAVRALRDHGTVSAVDEALVSAFSAIHHMRRLWLNLSSTGKMPMTENVISCLTNLINVLGWNLVFEALDRGRSQTVDQMTRLHTALPGAGWRGGNGGGERQRPGPEEQSLAFSLSVLDQGGFWRPLNTSDMTRSRFLTQQCDLLHQPQLPASSQCRWQPRRRGSEGRQPKGGCCREQKVQSLENCPWREL</sequence>
<evidence type="ECO:0000313" key="2">
    <source>
        <dbReference type="EMBL" id="EOB03319.1"/>
    </source>
</evidence>
<evidence type="ECO:0000256" key="1">
    <source>
        <dbReference type="SAM" id="MobiDB-lite"/>
    </source>
</evidence>
<proteinExistence type="predicted"/>
<feature type="region of interest" description="Disordered" evidence="1">
    <location>
        <begin position="552"/>
        <end position="573"/>
    </location>
</feature>
<accession>R0LCB5</accession>
<keyword evidence="3" id="KW-1185">Reference proteome</keyword>
<dbReference type="AlphaFoldDB" id="R0LCB5"/>
<name>R0LCB5_ANAPL</name>